<dbReference type="RefSeq" id="WP_343802414.1">
    <property type="nucleotide sequence ID" value="NZ_BAAADE010000001.1"/>
</dbReference>
<keyword evidence="2 5" id="KW-0547">Nucleotide-binding</keyword>
<comment type="caution">
    <text evidence="7">The sequence shown here is derived from an EMBL/GenBank/DDBJ whole genome shotgun (WGS) entry which is preliminary data.</text>
</comment>
<evidence type="ECO:0000256" key="6">
    <source>
        <dbReference type="NCBIfam" id="TIGR00152"/>
    </source>
</evidence>
<keyword evidence="8" id="KW-1185">Reference proteome</keyword>
<dbReference type="HAMAP" id="MF_00376">
    <property type="entry name" value="Dephospho_CoA_kinase"/>
    <property type="match status" value="1"/>
</dbReference>
<accession>A0ABN1FTK3</accession>
<dbReference type="EMBL" id="BAAADE010000001">
    <property type="protein sequence ID" value="GAA0597566.1"/>
    <property type="molecule type" value="Genomic_DNA"/>
</dbReference>
<evidence type="ECO:0000256" key="3">
    <source>
        <dbReference type="ARBA" id="ARBA00022840"/>
    </source>
</evidence>
<dbReference type="Pfam" id="PF01121">
    <property type="entry name" value="CoaE"/>
    <property type="match status" value="1"/>
</dbReference>
<comment type="similarity">
    <text evidence="1 5">Belongs to the CoaE family.</text>
</comment>
<comment type="function">
    <text evidence="5">Catalyzes the phosphorylation of the 3'-hydroxyl group of dephosphocoenzyme A to form coenzyme A.</text>
</comment>
<comment type="catalytic activity">
    <reaction evidence="5">
        <text>3'-dephospho-CoA + ATP = ADP + CoA + H(+)</text>
        <dbReference type="Rhea" id="RHEA:18245"/>
        <dbReference type="ChEBI" id="CHEBI:15378"/>
        <dbReference type="ChEBI" id="CHEBI:30616"/>
        <dbReference type="ChEBI" id="CHEBI:57287"/>
        <dbReference type="ChEBI" id="CHEBI:57328"/>
        <dbReference type="ChEBI" id="CHEBI:456216"/>
        <dbReference type="EC" id="2.7.1.24"/>
    </reaction>
</comment>
<dbReference type="GO" id="GO:0016301">
    <property type="term" value="F:kinase activity"/>
    <property type="evidence" value="ECO:0007669"/>
    <property type="project" value="UniProtKB-KW"/>
</dbReference>
<dbReference type="CDD" id="cd02022">
    <property type="entry name" value="DPCK"/>
    <property type="match status" value="1"/>
</dbReference>
<evidence type="ECO:0000256" key="4">
    <source>
        <dbReference type="ARBA" id="ARBA00022993"/>
    </source>
</evidence>
<comment type="subcellular location">
    <subcellularLocation>
        <location evidence="5">Cytoplasm</location>
    </subcellularLocation>
</comment>
<evidence type="ECO:0000256" key="5">
    <source>
        <dbReference type="HAMAP-Rule" id="MF_00376"/>
    </source>
</evidence>
<evidence type="ECO:0000313" key="8">
    <source>
        <dbReference type="Proteomes" id="UP001424441"/>
    </source>
</evidence>
<feature type="binding site" evidence="5">
    <location>
        <begin position="11"/>
        <end position="16"/>
    </location>
    <ligand>
        <name>ATP</name>
        <dbReference type="ChEBI" id="CHEBI:30616"/>
    </ligand>
</feature>
<dbReference type="PANTHER" id="PTHR10695">
    <property type="entry name" value="DEPHOSPHO-COA KINASE-RELATED"/>
    <property type="match status" value="1"/>
</dbReference>
<dbReference type="Gene3D" id="3.40.50.300">
    <property type="entry name" value="P-loop containing nucleotide triphosphate hydrolases"/>
    <property type="match status" value="1"/>
</dbReference>
<dbReference type="InterPro" id="IPR001977">
    <property type="entry name" value="Depp_CoAkinase"/>
</dbReference>
<dbReference type="Proteomes" id="UP001424441">
    <property type="component" value="Unassembled WGS sequence"/>
</dbReference>
<comment type="pathway">
    <text evidence="5">Cofactor biosynthesis; coenzyme A biosynthesis; CoA from (R)-pantothenate: step 5/5.</text>
</comment>
<keyword evidence="5" id="KW-0963">Cytoplasm</keyword>
<dbReference type="SUPFAM" id="SSF52540">
    <property type="entry name" value="P-loop containing nucleoside triphosphate hydrolases"/>
    <property type="match status" value="1"/>
</dbReference>
<keyword evidence="3 5" id="KW-0067">ATP-binding</keyword>
<dbReference type="PANTHER" id="PTHR10695:SF46">
    <property type="entry name" value="BIFUNCTIONAL COENZYME A SYNTHASE-RELATED"/>
    <property type="match status" value="1"/>
</dbReference>
<protein>
    <recommendedName>
        <fullName evidence="5 6">Dephospho-CoA kinase</fullName>
        <ecNumber evidence="5 6">2.7.1.24</ecNumber>
    </recommendedName>
    <alternativeName>
        <fullName evidence="5">Dephosphocoenzyme A kinase</fullName>
    </alternativeName>
</protein>
<evidence type="ECO:0000256" key="1">
    <source>
        <dbReference type="ARBA" id="ARBA00009018"/>
    </source>
</evidence>
<sequence length="194" mass="21531">MIIVGLTGSIGMGKSTAAKMFEQAGVPVYDADETVHRLYAGRASPLIEQAFPGTVVDGIVDRKKLAQAVLNDSQAMKKLEAIVHPLVHEEESLFLEQAKFDREPMVVLDIPLLFEAGGKDRVDRIVVVSAAADVQRQRVLAREGMTIEKFESILSRQMSDHEKRAKADFIIDSNVSFEAMQEQIDLIIEQLSKH</sequence>
<gene>
    <name evidence="5 7" type="primary">coaE</name>
    <name evidence="7" type="ORF">GCM10008943_10810</name>
</gene>
<keyword evidence="4 5" id="KW-0173">Coenzyme A biosynthesis</keyword>
<keyword evidence="5 7" id="KW-0418">Kinase</keyword>
<evidence type="ECO:0000256" key="2">
    <source>
        <dbReference type="ARBA" id="ARBA00022741"/>
    </source>
</evidence>
<proteinExistence type="inferred from homology"/>
<dbReference type="NCBIfam" id="TIGR00152">
    <property type="entry name" value="dephospho-CoA kinase"/>
    <property type="match status" value="1"/>
</dbReference>
<dbReference type="PROSITE" id="PS51219">
    <property type="entry name" value="DPCK"/>
    <property type="match status" value="1"/>
</dbReference>
<organism evidence="7 8">
    <name type="scientific">Paenochrobactrum glaciei</name>
    <dbReference type="NCBI Taxonomy" id="486407"/>
    <lineage>
        <taxon>Bacteria</taxon>
        <taxon>Pseudomonadati</taxon>
        <taxon>Pseudomonadota</taxon>
        <taxon>Alphaproteobacteria</taxon>
        <taxon>Hyphomicrobiales</taxon>
        <taxon>Brucellaceae</taxon>
        <taxon>Paenochrobactrum</taxon>
    </lineage>
</organism>
<dbReference type="InterPro" id="IPR027417">
    <property type="entry name" value="P-loop_NTPase"/>
</dbReference>
<reference evidence="7 8" key="1">
    <citation type="journal article" date="2019" name="Int. J. Syst. Evol. Microbiol.">
        <title>The Global Catalogue of Microorganisms (GCM) 10K type strain sequencing project: providing services to taxonomists for standard genome sequencing and annotation.</title>
        <authorList>
            <consortium name="The Broad Institute Genomics Platform"/>
            <consortium name="The Broad Institute Genome Sequencing Center for Infectious Disease"/>
            <person name="Wu L."/>
            <person name="Ma J."/>
        </authorList>
    </citation>
    <scope>NUCLEOTIDE SEQUENCE [LARGE SCALE GENOMIC DNA]</scope>
    <source>
        <strain evidence="7 8">JCM 15115</strain>
    </source>
</reference>
<evidence type="ECO:0000313" key="7">
    <source>
        <dbReference type="EMBL" id="GAA0597566.1"/>
    </source>
</evidence>
<keyword evidence="5" id="KW-0808">Transferase</keyword>
<dbReference type="EC" id="2.7.1.24" evidence="5 6"/>
<name>A0ABN1FTK3_9HYPH</name>